<evidence type="ECO:0000256" key="7">
    <source>
        <dbReference type="PROSITE-ProRule" id="PRU01360"/>
    </source>
</evidence>
<dbReference type="NCBIfam" id="TIGR04056">
    <property type="entry name" value="OMP_RagA_SusC"/>
    <property type="match status" value="1"/>
</dbReference>
<gene>
    <name evidence="10" type="ORF">BacF7301_23095</name>
</gene>
<organism evidence="10 11">
    <name type="scientific">Bacteroides faecium</name>
    <dbReference type="NCBI Taxonomy" id="2715212"/>
    <lineage>
        <taxon>Bacteria</taxon>
        <taxon>Pseudomonadati</taxon>
        <taxon>Bacteroidota</taxon>
        <taxon>Bacteroidia</taxon>
        <taxon>Bacteroidales</taxon>
        <taxon>Bacteroidaceae</taxon>
        <taxon>Bacteroides</taxon>
    </lineage>
</organism>
<evidence type="ECO:0000313" key="11">
    <source>
        <dbReference type="Proteomes" id="UP000501780"/>
    </source>
</evidence>
<dbReference type="SUPFAM" id="SSF49464">
    <property type="entry name" value="Carboxypeptidase regulatory domain-like"/>
    <property type="match status" value="1"/>
</dbReference>
<protein>
    <submittedName>
        <fullName evidence="10">SusC/RagA family TonB-linked outer membrane protein</fullName>
    </submittedName>
</protein>
<comment type="subcellular location">
    <subcellularLocation>
        <location evidence="1 7">Cell outer membrane</location>
        <topology evidence="1 7">Multi-pass membrane protein</topology>
    </subcellularLocation>
</comment>
<sequence>MKLSVIMLFAFASLTLAINSHAQSARVTLNVNNSSLQKVLDEIEKQSDYHFFYNNKQVDISRKVSIKSNQTEIKQVLNQLFAGTNIGYQVLENSIILSPKAILENNELAQQQQNKRIKGTVKDKNGEPIIGANIKEKGTAGNGTITDIEGNFSLSVGTQSTLTISYIGYQTKEITVNNATLLNIRLEENAAALEEVVVTALGIKREEKALGYAVQKVDGDKLSTVKNVNVATSLTGKIAGLNVKNSTEFNTSPSLSLRASSPLLVIDGVPYGNVGLNDIAADDIESIDVLKGATASALYGARGGAGAVMITTKKGSKEGLTVTVNSSTMFAAGYLKKPEVQSAYSTGSGGYYRTGGSYVWGDKLDIGRTAEQYDPYTHEFVEMPLVSKGKNNLKNFQELSLITNNNVSVAQKGKYGSVRTSLTHVYNKGQYPNQKLNKITYSVSGDMKWKKFSFEGGLTYNKRFYPNDTGSGYSSAGFLYNLLIWSGPEYDIRDYKDYWIKTDEQQNWMDTEWYDNPYITAYEIISSSDYDLINGYLSANYDFTSWLKLSLRSGLDSYSQKKEWRNPISALGGWDKLGYYALQRLGGYSLNNDLMLSADHKFGDFNVDGFIGGTIYYWKSDNILSQTQNGLSIPGYYSLKSSVDPLKTTSGITKKLTTSIYGKASVSWKSTLFLDVTARNDWSSTLPSETRSYFYPSVASSVVMSQFIPMPKFIDFWKVRGAWTVTKSDLGVYDTNNTYSVSTDLWNGESAAYYPSSIRGMAVKPSATRSYEIGTAAHFFGNRLKIDFTYYNKLYYNLTRSAGISSASGFSSTLINIDEEYVGRGVELTLSGNIIRTKDWNWESTFNWSRDRWYYTKVDPKYSTQKPWVAAGKRWDWYGVYDWERDPEGNIINYGGYPKQSQYQSVMGYEYPDWIWGWSNTVSFKNITLSFSFDGRVGGLAHSKTNQGMWNSGAHIDSDNEWRYDEVVNRQTNYIGKGVKIVSGKVEYDSDGKITFDNRVFAPNDVKVSYETYTKTLNPSARTVTSQNVFDETFFKLRDLSITYQMPKSICEKLHMKGLSLAFVGQNLLIWTKEFRFTDPDGDSDNLSSPSTRYVGFNVKLDF</sequence>
<evidence type="ECO:0000259" key="9">
    <source>
        <dbReference type="SMART" id="SM00965"/>
    </source>
</evidence>
<evidence type="ECO:0000256" key="2">
    <source>
        <dbReference type="ARBA" id="ARBA00022448"/>
    </source>
</evidence>
<dbReference type="InterPro" id="IPR011662">
    <property type="entry name" value="Secretin/TonB_short_N"/>
</dbReference>
<evidence type="ECO:0000256" key="5">
    <source>
        <dbReference type="ARBA" id="ARBA00023136"/>
    </source>
</evidence>
<dbReference type="InterPro" id="IPR023997">
    <property type="entry name" value="TonB-dep_OMP_SusC/RagA_CS"/>
</dbReference>
<evidence type="ECO:0000256" key="8">
    <source>
        <dbReference type="SAM" id="SignalP"/>
    </source>
</evidence>
<dbReference type="Pfam" id="PF07660">
    <property type="entry name" value="STN"/>
    <property type="match status" value="1"/>
</dbReference>
<dbReference type="SMART" id="SM00965">
    <property type="entry name" value="STN"/>
    <property type="match status" value="1"/>
</dbReference>
<dbReference type="InterPro" id="IPR023996">
    <property type="entry name" value="TonB-dep_OMP_SusC/RagA"/>
</dbReference>
<evidence type="ECO:0000256" key="6">
    <source>
        <dbReference type="ARBA" id="ARBA00023237"/>
    </source>
</evidence>
<reference evidence="10 11" key="1">
    <citation type="submission" date="2020-03" db="EMBL/GenBank/DDBJ databases">
        <title>Genomic analysis of Bacteroides faecium CBA7301.</title>
        <authorList>
            <person name="Kim J."/>
            <person name="Roh S.W."/>
        </authorList>
    </citation>
    <scope>NUCLEOTIDE SEQUENCE [LARGE SCALE GENOMIC DNA]</scope>
    <source>
        <strain evidence="10 11">CBA7301</strain>
    </source>
</reference>
<dbReference type="NCBIfam" id="TIGR04057">
    <property type="entry name" value="SusC_RagA_signa"/>
    <property type="match status" value="1"/>
</dbReference>
<keyword evidence="3 7" id="KW-1134">Transmembrane beta strand</keyword>
<dbReference type="GO" id="GO:0009279">
    <property type="term" value="C:cell outer membrane"/>
    <property type="evidence" value="ECO:0007669"/>
    <property type="project" value="UniProtKB-SubCell"/>
</dbReference>
<dbReference type="Proteomes" id="UP000501780">
    <property type="component" value="Chromosome"/>
</dbReference>
<dbReference type="FunFam" id="2.60.40.1120:FF:000003">
    <property type="entry name" value="Outer membrane protein Omp121"/>
    <property type="match status" value="1"/>
</dbReference>
<dbReference type="Gene3D" id="2.60.40.1120">
    <property type="entry name" value="Carboxypeptidase-like, regulatory domain"/>
    <property type="match status" value="1"/>
</dbReference>
<dbReference type="InterPro" id="IPR012910">
    <property type="entry name" value="Plug_dom"/>
</dbReference>
<dbReference type="InterPro" id="IPR039426">
    <property type="entry name" value="TonB-dep_rcpt-like"/>
</dbReference>
<dbReference type="EMBL" id="CP050831">
    <property type="protein sequence ID" value="QIU96860.1"/>
    <property type="molecule type" value="Genomic_DNA"/>
</dbReference>
<dbReference type="InterPro" id="IPR008969">
    <property type="entry name" value="CarboxyPept-like_regulatory"/>
</dbReference>
<dbReference type="Gene3D" id="2.170.130.10">
    <property type="entry name" value="TonB-dependent receptor, plug domain"/>
    <property type="match status" value="1"/>
</dbReference>
<dbReference type="SUPFAM" id="SSF56935">
    <property type="entry name" value="Porins"/>
    <property type="match status" value="1"/>
</dbReference>
<keyword evidence="5 7" id="KW-0472">Membrane</keyword>
<evidence type="ECO:0000256" key="1">
    <source>
        <dbReference type="ARBA" id="ARBA00004571"/>
    </source>
</evidence>
<keyword evidence="8" id="KW-0732">Signal</keyword>
<feature type="chain" id="PRO_5026214462" evidence="8">
    <location>
        <begin position="23"/>
        <end position="1103"/>
    </location>
</feature>
<dbReference type="Pfam" id="PF13715">
    <property type="entry name" value="CarbopepD_reg_2"/>
    <property type="match status" value="1"/>
</dbReference>
<dbReference type="KEGG" id="bfc:BacF7301_23095"/>
<keyword evidence="4 7" id="KW-0812">Transmembrane</keyword>
<feature type="signal peptide" evidence="8">
    <location>
        <begin position="1"/>
        <end position="22"/>
    </location>
</feature>
<accession>A0A6H0KTV8</accession>
<comment type="similarity">
    <text evidence="7">Belongs to the TonB-dependent receptor family.</text>
</comment>
<dbReference type="RefSeq" id="WP_167966536.1">
    <property type="nucleotide sequence ID" value="NZ_CP050831.1"/>
</dbReference>
<name>A0A6H0KTV8_9BACE</name>
<dbReference type="PROSITE" id="PS52016">
    <property type="entry name" value="TONB_DEPENDENT_REC_3"/>
    <property type="match status" value="1"/>
</dbReference>
<dbReference type="InterPro" id="IPR037066">
    <property type="entry name" value="Plug_dom_sf"/>
</dbReference>
<keyword evidence="6 7" id="KW-0998">Cell outer membrane</keyword>
<keyword evidence="11" id="KW-1185">Reference proteome</keyword>
<feature type="domain" description="Secretin/TonB short N-terminal" evidence="9">
    <location>
        <begin position="49"/>
        <end position="100"/>
    </location>
</feature>
<dbReference type="Pfam" id="PF07715">
    <property type="entry name" value="Plug"/>
    <property type="match status" value="1"/>
</dbReference>
<evidence type="ECO:0000313" key="10">
    <source>
        <dbReference type="EMBL" id="QIU96860.1"/>
    </source>
</evidence>
<keyword evidence="2 7" id="KW-0813">Transport</keyword>
<proteinExistence type="inferred from homology"/>
<dbReference type="InterPro" id="IPR036942">
    <property type="entry name" value="Beta-barrel_TonB_sf"/>
</dbReference>
<dbReference type="Gene3D" id="2.40.170.20">
    <property type="entry name" value="TonB-dependent receptor, beta-barrel domain"/>
    <property type="match status" value="1"/>
</dbReference>
<dbReference type="AlphaFoldDB" id="A0A6H0KTV8"/>
<evidence type="ECO:0000256" key="3">
    <source>
        <dbReference type="ARBA" id="ARBA00022452"/>
    </source>
</evidence>
<evidence type="ECO:0000256" key="4">
    <source>
        <dbReference type="ARBA" id="ARBA00022692"/>
    </source>
</evidence>